<proteinExistence type="predicted"/>
<organism evidence="2 3">
    <name type="scientific">candidate division CSSED10-310 bacterium</name>
    <dbReference type="NCBI Taxonomy" id="2855610"/>
    <lineage>
        <taxon>Bacteria</taxon>
        <taxon>Bacteria division CSSED10-310</taxon>
    </lineage>
</organism>
<name>A0ABV6YXP1_UNCC1</name>
<keyword evidence="3" id="KW-1185">Reference proteome</keyword>
<sequence length="192" mass="22180">MSHNRPQNVIAAFDILLEEIEAEINFTNSIGACAFADSDYNRARHALEHASYISTFRDKLVSLRRDWDQIISKSPEEKYAKIEENRRNLGRLKHGRRTQEHEYYCPILKTLVRQGGSGKASEVLDQVQELMSGVLEDVDFETLISEPNTPRWRNAAHWARNSMVREGMLKSDSPRGIWEISEKGLQYLNMND</sequence>
<gene>
    <name evidence="2" type="ORF">ACFL27_12295</name>
</gene>
<evidence type="ECO:0000313" key="3">
    <source>
        <dbReference type="Proteomes" id="UP001594351"/>
    </source>
</evidence>
<feature type="domain" description="Restriction system protein Mrr-like N-terminal" evidence="1">
    <location>
        <begin position="101"/>
        <end position="189"/>
    </location>
</feature>
<protein>
    <submittedName>
        <fullName evidence="2">Winged helix-turn-helix domain-containing protein</fullName>
    </submittedName>
</protein>
<dbReference type="Pfam" id="PF14338">
    <property type="entry name" value="Mrr_N"/>
    <property type="match status" value="1"/>
</dbReference>
<evidence type="ECO:0000259" key="1">
    <source>
        <dbReference type="Pfam" id="PF14338"/>
    </source>
</evidence>
<accession>A0ABV6YXP1</accession>
<evidence type="ECO:0000313" key="2">
    <source>
        <dbReference type="EMBL" id="MFC1850965.1"/>
    </source>
</evidence>
<dbReference type="Proteomes" id="UP001594351">
    <property type="component" value="Unassembled WGS sequence"/>
</dbReference>
<dbReference type="InterPro" id="IPR025745">
    <property type="entry name" value="Mrr-like_N_dom"/>
</dbReference>
<comment type="caution">
    <text evidence="2">The sequence shown here is derived from an EMBL/GenBank/DDBJ whole genome shotgun (WGS) entry which is preliminary data.</text>
</comment>
<dbReference type="EMBL" id="JBHPBY010000138">
    <property type="protein sequence ID" value="MFC1850965.1"/>
    <property type="molecule type" value="Genomic_DNA"/>
</dbReference>
<reference evidence="2 3" key="1">
    <citation type="submission" date="2024-09" db="EMBL/GenBank/DDBJ databases">
        <title>Laminarin stimulates single cell rates of sulfate reduction while oxygen inhibits transcriptomic activity in coastal marine sediment.</title>
        <authorList>
            <person name="Lindsay M."/>
            <person name="Orcutt B."/>
            <person name="Emerson D."/>
            <person name="Stepanauskas R."/>
            <person name="D'Angelo T."/>
        </authorList>
    </citation>
    <scope>NUCLEOTIDE SEQUENCE [LARGE SCALE GENOMIC DNA]</scope>
    <source>
        <strain evidence="2">SAG AM-311-K15</strain>
    </source>
</reference>